<dbReference type="Proteomes" id="UP000000872">
    <property type="component" value="Segment"/>
</dbReference>
<feature type="domain" description="dUTPase-like" evidence="1">
    <location>
        <begin position="53"/>
        <end position="139"/>
    </location>
</feature>
<sequence>MFIINVIWNNINNFIYYISYYIYKFKNKNKILIYNTDEKHSVPTCIDNKFINLSSNINITIPPHKTCKVNLGINLIIPNDIIGIITPVEELYSNMIDLKSKYIIPNNDNNIILYITNNSDLPYNINHKQNIAKILCIKNINPDLEYIFN</sequence>
<accession>Q9EMU2</accession>
<dbReference type="InterPro" id="IPR036157">
    <property type="entry name" value="dUTPase-like_sf"/>
</dbReference>
<organismHost>
    <name type="scientific">Amsacta</name>
    <dbReference type="NCBI Taxonomy" id="340055"/>
</organismHost>
<proteinExistence type="predicted"/>
<gene>
    <name evidence="2" type="primary">AMV107</name>
</gene>
<organism evidence="2 3">
    <name type="scientific">Amsacta moorei entomopoxvirus</name>
    <name type="common">AmEPV</name>
    <dbReference type="NCBI Taxonomy" id="28321"/>
    <lineage>
        <taxon>Viruses</taxon>
        <taxon>Varidnaviria</taxon>
        <taxon>Bamfordvirae</taxon>
        <taxon>Nucleocytoviricota</taxon>
        <taxon>Pokkesviricetes</taxon>
        <taxon>Chitovirales</taxon>
        <taxon>Poxviridae</taxon>
        <taxon>Entomopoxvirinae</taxon>
        <taxon>Betaentomopoxvirus</taxon>
    </lineage>
</organism>
<name>Q9EMU2_AMEPV</name>
<dbReference type="RefSeq" id="NP_064889.1">
    <property type="nucleotide sequence ID" value="NC_002520.1"/>
</dbReference>
<evidence type="ECO:0000313" key="2">
    <source>
        <dbReference type="EMBL" id="AAG02813.1"/>
    </source>
</evidence>
<evidence type="ECO:0000313" key="3">
    <source>
        <dbReference type="Proteomes" id="UP000000872"/>
    </source>
</evidence>
<reference evidence="2 3" key="1">
    <citation type="journal article" date="2000" name="Virology">
        <title>Complete genomic sequence of the Amsacta moorei entomopoxvirus: analysis and comparison with other poxviruses.</title>
        <authorList>
            <person name="Bawden A.L."/>
            <person name="Glassberg K.J."/>
            <person name="Diggans J."/>
            <person name="Shaw R."/>
            <person name="Farmerie W."/>
            <person name="Moyer R.W."/>
        </authorList>
    </citation>
    <scope>NUCLEOTIDE SEQUENCE [LARGE SCALE GENOMIC DNA]</scope>
</reference>
<dbReference type="KEGG" id="vg:1494697"/>
<dbReference type="OrthoDB" id="38086at10239"/>
<evidence type="ECO:0000259" key="1">
    <source>
        <dbReference type="Pfam" id="PF00692"/>
    </source>
</evidence>
<dbReference type="GeneID" id="1494697"/>
<dbReference type="InterPro" id="IPR029054">
    <property type="entry name" value="dUTPase-like"/>
</dbReference>
<dbReference type="Pfam" id="PF00692">
    <property type="entry name" value="dUTPase"/>
    <property type="match status" value="1"/>
</dbReference>
<dbReference type="SUPFAM" id="SSF51283">
    <property type="entry name" value="dUTPase-like"/>
    <property type="match status" value="1"/>
</dbReference>
<dbReference type="EMBL" id="AF250284">
    <property type="protein sequence ID" value="AAG02813.1"/>
    <property type="molecule type" value="Genomic_DNA"/>
</dbReference>
<dbReference type="Gene3D" id="2.70.40.10">
    <property type="match status" value="1"/>
</dbReference>
<keyword evidence="3" id="KW-1185">Reference proteome</keyword>
<protein>
    <submittedName>
        <fullName evidence="2">AMV107</fullName>
    </submittedName>
</protein>